<organism evidence="3">
    <name type="scientific">Fagus sylvatica</name>
    <name type="common">Beechnut</name>
    <dbReference type="NCBI Taxonomy" id="28930"/>
    <lineage>
        <taxon>Eukaryota</taxon>
        <taxon>Viridiplantae</taxon>
        <taxon>Streptophyta</taxon>
        <taxon>Embryophyta</taxon>
        <taxon>Tracheophyta</taxon>
        <taxon>Spermatophyta</taxon>
        <taxon>Magnoliopsida</taxon>
        <taxon>eudicotyledons</taxon>
        <taxon>Gunneridae</taxon>
        <taxon>Pentapetalae</taxon>
        <taxon>rosids</taxon>
        <taxon>fabids</taxon>
        <taxon>Fagales</taxon>
        <taxon>Fagaceae</taxon>
        <taxon>Fagus</taxon>
    </lineage>
</organism>
<feature type="compositionally biased region" description="Polar residues" evidence="1">
    <location>
        <begin position="642"/>
        <end position="652"/>
    </location>
</feature>
<feature type="compositionally biased region" description="Polar residues" evidence="1">
    <location>
        <begin position="701"/>
        <end position="724"/>
    </location>
</feature>
<sequence length="1255" mass="135432">MASSSTAPVGFPLQPSTGKGLEAPPVVPAASTEAMVDAPMASSPVPGESVPAPPSSVSGEAEDLREGFVDFSFPVEDWDWTVSGLEPTVDQAWVPNLDKISELLIQKGDLQATPINFDFLCAASKDWSCNMFRDTESLRELLRRWCSSTHTFFFSWGELTPTLEDVANHWMLPILGEHSLSNIKLSAAEEETAAALKKRSSTRLSGWPSFFVHQKDAQVRRAAFVLYWLCKCTFGNFPCYSVNTAFISLAIRISAGHCFPLAPLFLGHLYSQLDLLHDCEIEGDSCYILSATFNTLALQTFFWEHSVSYTFAARDKSAARSRFSDLPREFLDHFPNFRDNLPLVYRWVGLKTHDHNLVDALDYEENVLFRPYGDDYPGFTCASIFKKFYQPSPLIRVSFIPYCPQRVQRQFGLDQGIPIGPQETATCVADLTAFLKSRAFVRWGGETTRVLIPGGHRLGFNTPSMGAYWQRFTQSMVDFVIAGRSDKTPMSVHRKPLVSNPYLASPSQSAISYANSQKLGFAEWDESRGGWIAYTIHLPEGWRNSVNVVEDRLIMLSKRGKGSKRDAPADLAIEKTPKKPTPSIPSSKKAPSKKAKAVKKDKPPLLVPSAAKESTTALVQESTKSAIAPPKRKTRAGKESKSTPSVPSTAEESTIAPLEEPTESTEGPSKKTKAGKKSESTASVPPTVKESTTAAVEEPTESTVTSSKPQSVSASPPQQTSKKNAASRPPRGQKKTSVSSSSPDEEEPSAVSTPSPPKKKEFTAPLFPLGAAGRTRSKSGPKVTRGSGRSGGGVVDVEDSDVADDDVIASLVRKDAPQTAVVDQDEDLRKSTVDSSETGDESMGEEHSSSSDSFFDSTRGSVPEEQIVSAGSTADDDDMSGADDSSAGFADPMEGDLAIVPHAGHVHDDDSTVDADVDPISFSLPQTVLTSAGFDVSIAHVMEGISLFGVTPSLRAISAGGFVISASHLTSEASPVVGGALMPEEAHTQGLIESESVVDLGVDAAGHDAPIEDAGVSAVDTLAGSDHLENIVPVDLVVALWRISALMDLVVVLWKNFCSHGLGVDDIVHVLEDVGEIGTTGEVTAVSPPPRPTIEAGSSVDVGSLFSEVADFLKEFDAKAPNPHPEQYFWSFNGPLVPFGDFWVPNDCSPYLSRLSAGHGDFTKGFKLSIGLGGPMLSLLGSVLAAMSESSLEDVTKVHILAWRSVIQDLMDVGFDLEFMIERLRQTARCLFGKRLADEIKALQHQICFSTRLLG</sequence>
<proteinExistence type="predicted"/>
<dbReference type="Pfam" id="PF10536">
    <property type="entry name" value="PMD"/>
    <property type="match status" value="1"/>
</dbReference>
<dbReference type="PANTHER" id="PTHR46033">
    <property type="entry name" value="PROTEIN MAIN-LIKE 2"/>
    <property type="match status" value="1"/>
</dbReference>
<feature type="region of interest" description="Disordered" evidence="1">
    <location>
        <begin position="39"/>
        <end position="59"/>
    </location>
</feature>
<evidence type="ECO:0000313" key="3">
    <source>
        <dbReference type="EMBL" id="SPC93297.1"/>
    </source>
</evidence>
<accession>A0A2N9FRF4</accession>
<feature type="region of interest" description="Disordered" evidence="1">
    <location>
        <begin position="559"/>
        <end position="891"/>
    </location>
</feature>
<dbReference type="PANTHER" id="PTHR46033:SF80">
    <property type="entry name" value="PROTEIN MAIN-LIKE 2-LIKE"/>
    <property type="match status" value="1"/>
</dbReference>
<feature type="compositionally biased region" description="Low complexity" evidence="1">
    <location>
        <begin position="882"/>
        <end position="891"/>
    </location>
</feature>
<gene>
    <name evidence="3" type="ORF">FSB_LOCUS21179</name>
</gene>
<feature type="compositionally biased region" description="Polar residues" evidence="1">
    <location>
        <begin position="612"/>
        <end position="625"/>
    </location>
</feature>
<dbReference type="EMBL" id="OIVN01001380">
    <property type="protein sequence ID" value="SPC93297.1"/>
    <property type="molecule type" value="Genomic_DNA"/>
</dbReference>
<feature type="compositionally biased region" description="Basic and acidic residues" evidence="1">
    <location>
        <begin position="563"/>
        <end position="577"/>
    </location>
</feature>
<dbReference type="InterPro" id="IPR044824">
    <property type="entry name" value="MAIN-like"/>
</dbReference>
<evidence type="ECO:0000256" key="1">
    <source>
        <dbReference type="SAM" id="MobiDB-lite"/>
    </source>
</evidence>
<dbReference type="InterPro" id="IPR019557">
    <property type="entry name" value="AminoTfrase-like_pln_mobile"/>
</dbReference>
<dbReference type="AlphaFoldDB" id="A0A2N9FRF4"/>
<feature type="region of interest" description="Disordered" evidence="1">
    <location>
        <begin position="1"/>
        <end position="27"/>
    </location>
</feature>
<feature type="compositionally biased region" description="Acidic residues" evidence="1">
    <location>
        <begin position="796"/>
        <end position="807"/>
    </location>
</feature>
<feature type="domain" description="Aminotransferase-like plant mobile" evidence="2">
    <location>
        <begin position="129"/>
        <end position="419"/>
    </location>
</feature>
<reference evidence="3" key="1">
    <citation type="submission" date="2018-02" db="EMBL/GenBank/DDBJ databases">
        <authorList>
            <person name="Cohen D.B."/>
            <person name="Kent A.D."/>
        </authorList>
    </citation>
    <scope>NUCLEOTIDE SEQUENCE</scope>
</reference>
<dbReference type="GO" id="GO:0010073">
    <property type="term" value="P:meristem maintenance"/>
    <property type="evidence" value="ECO:0007669"/>
    <property type="project" value="InterPro"/>
</dbReference>
<evidence type="ECO:0000259" key="2">
    <source>
        <dbReference type="Pfam" id="PF10536"/>
    </source>
</evidence>
<feature type="compositionally biased region" description="Polar residues" evidence="1">
    <location>
        <begin position="680"/>
        <end position="694"/>
    </location>
</feature>
<name>A0A2N9FRF4_FAGSY</name>
<protein>
    <recommendedName>
        <fullName evidence="2">Aminotransferase-like plant mobile domain-containing protein</fullName>
    </recommendedName>
</protein>